<dbReference type="Gene3D" id="3.40.50.300">
    <property type="entry name" value="P-loop containing nucleotide triphosphate hydrolases"/>
    <property type="match status" value="1"/>
</dbReference>
<protein>
    <submittedName>
        <fullName evidence="13">ABC transporter ATP-binding protein</fullName>
    </submittedName>
</protein>
<dbReference type="PANTHER" id="PTHR43394:SF1">
    <property type="entry name" value="ATP-BINDING CASSETTE SUB-FAMILY B MEMBER 10, MITOCHONDRIAL"/>
    <property type="match status" value="1"/>
</dbReference>
<feature type="domain" description="ABC transmembrane type-1" evidence="12">
    <location>
        <begin position="19"/>
        <end position="303"/>
    </location>
</feature>
<dbReference type="InterPro" id="IPR027417">
    <property type="entry name" value="P-loop_NTPase"/>
</dbReference>
<feature type="region of interest" description="Disordered" evidence="9">
    <location>
        <begin position="578"/>
        <end position="614"/>
    </location>
</feature>
<evidence type="ECO:0000256" key="8">
    <source>
        <dbReference type="ARBA" id="ARBA00023136"/>
    </source>
</evidence>
<dbReference type="Pfam" id="PF00005">
    <property type="entry name" value="ABC_tran"/>
    <property type="match status" value="1"/>
</dbReference>
<dbReference type="InterPro" id="IPR011527">
    <property type="entry name" value="ABC1_TM_dom"/>
</dbReference>
<keyword evidence="7 10" id="KW-1133">Transmembrane helix</keyword>
<dbReference type="Pfam" id="PF00664">
    <property type="entry name" value="ABC_membrane"/>
    <property type="match status" value="1"/>
</dbReference>
<evidence type="ECO:0000256" key="10">
    <source>
        <dbReference type="SAM" id="Phobius"/>
    </source>
</evidence>
<feature type="transmembrane region" description="Helical" evidence="10">
    <location>
        <begin position="135"/>
        <end position="153"/>
    </location>
</feature>
<evidence type="ECO:0000256" key="1">
    <source>
        <dbReference type="ARBA" id="ARBA00004651"/>
    </source>
</evidence>
<accession>A0AA96RIV8</accession>
<dbReference type="SUPFAM" id="SSF52540">
    <property type="entry name" value="P-loop containing nucleoside triphosphate hydrolases"/>
    <property type="match status" value="1"/>
</dbReference>
<feature type="transmembrane region" description="Helical" evidence="10">
    <location>
        <begin position="243"/>
        <end position="268"/>
    </location>
</feature>
<keyword evidence="8 10" id="KW-0472">Membrane</keyword>
<dbReference type="GO" id="GO:0005524">
    <property type="term" value="F:ATP binding"/>
    <property type="evidence" value="ECO:0007669"/>
    <property type="project" value="UniProtKB-KW"/>
</dbReference>
<dbReference type="InterPro" id="IPR017871">
    <property type="entry name" value="ABC_transporter-like_CS"/>
</dbReference>
<keyword evidence="3" id="KW-1003">Cell membrane</keyword>
<keyword evidence="5" id="KW-0547">Nucleotide-binding</keyword>
<dbReference type="InterPro" id="IPR003593">
    <property type="entry name" value="AAA+_ATPase"/>
</dbReference>
<dbReference type="FunFam" id="3.40.50.300:FF:000221">
    <property type="entry name" value="Multidrug ABC transporter ATP-binding protein"/>
    <property type="match status" value="1"/>
</dbReference>
<dbReference type="Proteomes" id="UP001305702">
    <property type="component" value="Chromosome"/>
</dbReference>
<feature type="transmembrane region" description="Helical" evidence="10">
    <location>
        <begin position="16"/>
        <end position="36"/>
    </location>
</feature>
<gene>
    <name evidence="13" type="ORF">MJA45_06095</name>
</gene>
<evidence type="ECO:0000256" key="7">
    <source>
        <dbReference type="ARBA" id="ARBA00022989"/>
    </source>
</evidence>
<dbReference type="SUPFAM" id="SSF90123">
    <property type="entry name" value="ABC transporter transmembrane region"/>
    <property type="match status" value="1"/>
</dbReference>
<evidence type="ECO:0000256" key="6">
    <source>
        <dbReference type="ARBA" id="ARBA00022840"/>
    </source>
</evidence>
<evidence type="ECO:0000256" key="2">
    <source>
        <dbReference type="ARBA" id="ARBA00022448"/>
    </source>
</evidence>
<evidence type="ECO:0000259" key="11">
    <source>
        <dbReference type="PROSITE" id="PS50893"/>
    </source>
</evidence>
<dbReference type="PROSITE" id="PS00211">
    <property type="entry name" value="ABC_TRANSPORTER_1"/>
    <property type="match status" value="1"/>
</dbReference>
<dbReference type="RefSeq" id="WP_315606377.1">
    <property type="nucleotide sequence ID" value="NZ_CP130318.1"/>
</dbReference>
<keyword evidence="2" id="KW-0813">Transport</keyword>
<feature type="domain" description="ABC transporter" evidence="11">
    <location>
        <begin position="338"/>
        <end position="573"/>
    </location>
</feature>
<feature type="transmembrane region" description="Helical" evidence="10">
    <location>
        <begin position="56"/>
        <end position="77"/>
    </location>
</feature>
<evidence type="ECO:0000259" key="12">
    <source>
        <dbReference type="PROSITE" id="PS50929"/>
    </source>
</evidence>
<dbReference type="GO" id="GO:0016887">
    <property type="term" value="F:ATP hydrolysis activity"/>
    <property type="evidence" value="ECO:0007669"/>
    <property type="project" value="InterPro"/>
</dbReference>
<dbReference type="SMART" id="SM00382">
    <property type="entry name" value="AAA"/>
    <property type="match status" value="1"/>
</dbReference>
<dbReference type="CDD" id="cd18541">
    <property type="entry name" value="ABC_6TM_TmrB_like"/>
    <property type="match status" value="1"/>
</dbReference>
<dbReference type="GO" id="GO:0005886">
    <property type="term" value="C:plasma membrane"/>
    <property type="evidence" value="ECO:0007669"/>
    <property type="project" value="UniProtKB-SubCell"/>
</dbReference>
<evidence type="ECO:0000313" key="14">
    <source>
        <dbReference type="Proteomes" id="UP001305702"/>
    </source>
</evidence>
<evidence type="ECO:0000256" key="5">
    <source>
        <dbReference type="ARBA" id="ARBA00022741"/>
    </source>
</evidence>
<evidence type="ECO:0000256" key="9">
    <source>
        <dbReference type="SAM" id="MobiDB-lite"/>
    </source>
</evidence>
<dbReference type="PROSITE" id="PS51257">
    <property type="entry name" value="PROKAR_LIPOPROTEIN"/>
    <property type="match status" value="1"/>
</dbReference>
<dbReference type="PANTHER" id="PTHR43394">
    <property type="entry name" value="ATP-DEPENDENT PERMEASE MDL1, MITOCHONDRIAL"/>
    <property type="match status" value="1"/>
</dbReference>
<evidence type="ECO:0000256" key="4">
    <source>
        <dbReference type="ARBA" id="ARBA00022692"/>
    </source>
</evidence>
<dbReference type="EMBL" id="CP130318">
    <property type="protein sequence ID" value="WNQ12599.1"/>
    <property type="molecule type" value="Genomic_DNA"/>
</dbReference>
<proteinExistence type="predicted"/>
<keyword evidence="14" id="KW-1185">Reference proteome</keyword>
<dbReference type="PROSITE" id="PS50893">
    <property type="entry name" value="ABC_TRANSPORTER_2"/>
    <property type="match status" value="1"/>
</dbReference>
<dbReference type="AlphaFoldDB" id="A0AA96RIV8"/>
<dbReference type="InterPro" id="IPR039421">
    <property type="entry name" value="Type_1_exporter"/>
</dbReference>
<evidence type="ECO:0000256" key="3">
    <source>
        <dbReference type="ARBA" id="ARBA00022475"/>
    </source>
</evidence>
<name>A0AA96RIV8_9BACL</name>
<reference evidence="13 14" key="1">
    <citation type="submission" date="2022-02" db="EMBL/GenBank/DDBJ databases">
        <title>Paenibacillus sp. MBLB1776 Whole Genome Shotgun Sequencing.</title>
        <authorList>
            <person name="Hwang C.Y."/>
            <person name="Cho E.-S."/>
            <person name="Seo M.-J."/>
        </authorList>
    </citation>
    <scope>NUCLEOTIDE SEQUENCE [LARGE SCALE GENOMIC DNA]</scope>
    <source>
        <strain evidence="13 14">MBLB1776</strain>
    </source>
</reference>
<sequence>MKKKSIFRAYIAENRWAYLLGAGLVTVSCLMQLFIPNLLGRFTDGLEQRVLTYQEAIGYAAGMIGAGFGVAFFRSTGRIYLFRMSRRLEMQVRGSLFSHWERLSAPYFNNQRIGDLMSHAISDVNVIRETTMGGLFNILEAVVLITITVVAMVSSVNPWLTLLTMLPLPMLSILAYSFNKKIQRQSADVQQAVGDLTSRVQEFTAGIRVVKAFVQEKEERALFTKDNQRAVALNRRFVRSNSLFGSLSSAIVGLSFLVSVVFGGILVLNGTITLGEFVAFNTYLSLLMGPIENLGKVVNQLQRGKASEDRILAILNTEPDVVDDVSADPRITSLQGGIEVRNLTFSYPEAKEPTLKNISLHVPKGSSLAIVGRVGSGKSTLVHLLVRLYNPPKGTLFIDGNDIHEIPLQTLRSQIGIVPQDQFLFSSTIRDNISFDPRPYTEDEVVRASRIAQVYDNIIEFPNKFDTALGERGISLSGGQRQRVSIARALIKKPSILIFDDSLSAVDTITEDLILEGLHSVMEDRTTIIIGHRISSVQAADQIIVLDEGRIIERGTHNELLALNGLYADIHRKQLLEEEAEKLPPDGADGPEAEIAAGAARNPDYNRRGGAAGA</sequence>
<keyword evidence="6 13" id="KW-0067">ATP-binding</keyword>
<dbReference type="KEGG" id="paun:MJA45_06095"/>
<keyword evidence="4 10" id="KW-0812">Transmembrane</keyword>
<dbReference type="InterPro" id="IPR003439">
    <property type="entry name" value="ABC_transporter-like_ATP-bd"/>
</dbReference>
<dbReference type="Gene3D" id="1.20.1560.10">
    <property type="entry name" value="ABC transporter type 1, transmembrane domain"/>
    <property type="match status" value="1"/>
</dbReference>
<organism evidence="13 14">
    <name type="scientific">Paenibacillus aurantius</name>
    <dbReference type="NCBI Taxonomy" id="2918900"/>
    <lineage>
        <taxon>Bacteria</taxon>
        <taxon>Bacillati</taxon>
        <taxon>Bacillota</taxon>
        <taxon>Bacilli</taxon>
        <taxon>Bacillales</taxon>
        <taxon>Paenibacillaceae</taxon>
        <taxon>Paenibacillus</taxon>
    </lineage>
</organism>
<feature type="transmembrane region" description="Helical" evidence="10">
    <location>
        <begin position="159"/>
        <end position="178"/>
    </location>
</feature>
<dbReference type="GO" id="GO:0015421">
    <property type="term" value="F:ABC-type oligopeptide transporter activity"/>
    <property type="evidence" value="ECO:0007669"/>
    <property type="project" value="TreeGrafter"/>
</dbReference>
<dbReference type="PROSITE" id="PS50929">
    <property type="entry name" value="ABC_TM1F"/>
    <property type="match status" value="1"/>
</dbReference>
<evidence type="ECO:0000313" key="13">
    <source>
        <dbReference type="EMBL" id="WNQ12599.1"/>
    </source>
</evidence>
<dbReference type="InterPro" id="IPR036640">
    <property type="entry name" value="ABC1_TM_sf"/>
</dbReference>
<comment type="subcellular location">
    <subcellularLocation>
        <location evidence="1">Cell membrane</location>
        <topology evidence="1">Multi-pass membrane protein</topology>
    </subcellularLocation>
</comment>